<accession>M4BA27</accession>
<dbReference type="HOGENOM" id="CLU_2659808_0_0_1"/>
<organism evidence="1 2">
    <name type="scientific">Hyaloperonospora arabidopsidis (strain Emoy2)</name>
    <name type="common">Downy mildew agent</name>
    <name type="synonym">Peronospora arabidopsidis</name>
    <dbReference type="NCBI Taxonomy" id="559515"/>
    <lineage>
        <taxon>Eukaryota</taxon>
        <taxon>Sar</taxon>
        <taxon>Stramenopiles</taxon>
        <taxon>Oomycota</taxon>
        <taxon>Peronosporomycetes</taxon>
        <taxon>Peronosporales</taxon>
        <taxon>Peronosporaceae</taxon>
        <taxon>Hyaloperonospora</taxon>
    </lineage>
</organism>
<keyword evidence="2" id="KW-1185">Reference proteome</keyword>
<protein>
    <submittedName>
        <fullName evidence="1">Uncharacterized protein</fullName>
    </submittedName>
</protein>
<reference evidence="1" key="2">
    <citation type="submission" date="2015-06" db="UniProtKB">
        <authorList>
            <consortium name="EnsemblProtists"/>
        </authorList>
    </citation>
    <scope>IDENTIFICATION</scope>
    <source>
        <strain evidence="1">Emoy2</strain>
    </source>
</reference>
<evidence type="ECO:0000313" key="1">
    <source>
        <dbReference type="EnsemblProtists" id="HpaP803137"/>
    </source>
</evidence>
<proteinExistence type="predicted"/>
<dbReference type="EMBL" id="JH598048">
    <property type="status" value="NOT_ANNOTATED_CDS"/>
    <property type="molecule type" value="Genomic_DNA"/>
</dbReference>
<sequence>MAIYNMVAPDGWHCRVIVTEVATQKQRASGCIPLTGALASEGQVGFIQSQDPKRLWLHRAAIGSAYGKAKDIPCCF</sequence>
<dbReference type="EnsemblProtists" id="HpaT803137">
    <property type="protein sequence ID" value="HpaP803137"/>
    <property type="gene ID" value="HpaG803137"/>
</dbReference>
<evidence type="ECO:0000313" key="2">
    <source>
        <dbReference type="Proteomes" id="UP000011713"/>
    </source>
</evidence>
<dbReference type="InParanoid" id="M4BA27"/>
<dbReference type="AlphaFoldDB" id="M4BA27"/>
<name>M4BA27_HYAAE</name>
<dbReference type="VEuPathDB" id="FungiDB:HpaG803137"/>
<dbReference type="Proteomes" id="UP000011713">
    <property type="component" value="Unassembled WGS sequence"/>
</dbReference>
<reference evidence="2" key="1">
    <citation type="journal article" date="2010" name="Science">
        <title>Signatures of adaptation to obligate biotrophy in the Hyaloperonospora arabidopsidis genome.</title>
        <authorList>
            <person name="Baxter L."/>
            <person name="Tripathy S."/>
            <person name="Ishaque N."/>
            <person name="Boot N."/>
            <person name="Cabral A."/>
            <person name="Kemen E."/>
            <person name="Thines M."/>
            <person name="Ah-Fong A."/>
            <person name="Anderson R."/>
            <person name="Badejoko W."/>
            <person name="Bittner-Eddy P."/>
            <person name="Boore J.L."/>
            <person name="Chibucos M.C."/>
            <person name="Coates M."/>
            <person name="Dehal P."/>
            <person name="Delehaunty K."/>
            <person name="Dong S."/>
            <person name="Downton P."/>
            <person name="Dumas B."/>
            <person name="Fabro G."/>
            <person name="Fronick C."/>
            <person name="Fuerstenberg S.I."/>
            <person name="Fulton L."/>
            <person name="Gaulin E."/>
            <person name="Govers F."/>
            <person name="Hughes L."/>
            <person name="Humphray S."/>
            <person name="Jiang R.H."/>
            <person name="Judelson H."/>
            <person name="Kamoun S."/>
            <person name="Kyung K."/>
            <person name="Meijer H."/>
            <person name="Minx P."/>
            <person name="Morris P."/>
            <person name="Nelson J."/>
            <person name="Phuntumart V."/>
            <person name="Qutob D."/>
            <person name="Rehmany A."/>
            <person name="Rougon-Cardoso A."/>
            <person name="Ryden P."/>
            <person name="Torto-Alalibo T."/>
            <person name="Studholme D."/>
            <person name="Wang Y."/>
            <person name="Win J."/>
            <person name="Wood J."/>
            <person name="Clifton S.W."/>
            <person name="Rogers J."/>
            <person name="Van den Ackerveken G."/>
            <person name="Jones J.D."/>
            <person name="McDowell J.M."/>
            <person name="Beynon J."/>
            <person name="Tyler B.M."/>
        </authorList>
    </citation>
    <scope>NUCLEOTIDE SEQUENCE [LARGE SCALE GENOMIC DNA]</scope>
    <source>
        <strain evidence="2">Emoy2</strain>
    </source>
</reference>